<evidence type="ECO:0000313" key="2">
    <source>
        <dbReference type="EMBL" id="KAJ8349135.1"/>
    </source>
</evidence>
<accession>A0A9Q1F1H0</accession>
<dbReference type="OrthoDB" id="8933861at2759"/>
<organism evidence="2 3">
    <name type="scientific">Synaphobranchus kaupii</name>
    <name type="common">Kaup's arrowtooth eel</name>
    <dbReference type="NCBI Taxonomy" id="118154"/>
    <lineage>
        <taxon>Eukaryota</taxon>
        <taxon>Metazoa</taxon>
        <taxon>Chordata</taxon>
        <taxon>Craniata</taxon>
        <taxon>Vertebrata</taxon>
        <taxon>Euteleostomi</taxon>
        <taxon>Actinopterygii</taxon>
        <taxon>Neopterygii</taxon>
        <taxon>Teleostei</taxon>
        <taxon>Anguilliformes</taxon>
        <taxon>Synaphobranchidae</taxon>
        <taxon>Synaphobranchus</taxon>
    </lineage>
</organism>
<reference evidence="2" key="1">
    <citation type="journal article" date="2023" name="Science">
        <title>Genome structures resolve the early diversification of teleost fishes.</title>
        <authorList>
            <person name="Parey E."/>
            <person name="Louis A."/>
            <person name="Montfort J."/>
            <person name="Bouchez O."/>
            <person name="Roques C."/>
            <person name="Iampietro C."/>
            <person name="Lluch J."/>
            <person name="Castinel A."/>
            <person name="Donnadieu C."/>
            <person name="Desvignes T."/>
            <person name="Floi Bucao C."/>
            <person name="Jouanno E."/>
            <person name="Wen M."/>
            <person name="Mejri S."/>
            <person name="Dirks R."/>
            <person name="Jansen H."/>
            <person name="Henkel C."/>
            <person name="Chen W.J."/>
            <person name="Zahm M."/>
            <person name="Cabau C."/>
            <person name="Klopp C."/>
            <person name="Thompson A.W."/>
            <person name="Robinson-Rechavi M."/>
            <person name="Braasch I."/>
            <person name="Lecointre G."/>
            <person name="Bobe J."/>
            <person name="Postlethwait J.H."/>
            <person name="Berthelot C."/>
            <person name="Roest Crollius H."/>
            <person name="Guiguen Y."/>
        </authorList>
    </citation>
    <scope>NUCLEOTIDE SEQUENCE</scope>
    <source>
        <strain evidence="2">WJC10195</strain>
    </source>
</reference>
<evidence type="ECO:0000313" key="3">
    <source>
        <dbReference type="Proteomes" id="UP001152622"/>
    </source>
</evidence>
<feature type="compositionally biased region" description="Low complexity" evidence="1">
    <location>
        <begin position="16"/>
        <end position="28"/>
    </location>
</feature>
<evidence type="ECO:0000256" key="1">
    <source>
        <dbReference type="SAM" id="MobiDB-lite"/>
    </source>
</evidence>
<gene>
    <name evidence="2" type="ORF">SKAU_G00277240</name>
</gene>
<dbReference type="AlphaFoldDB" id="A0A9Q1F1H0"/>
<dbReference type="InterPro" id="IPR042566">
    <property type="entry name" value="L1_C"/>
</dbReference>
<dbReference type="EMBL" id="JAINUF010000010">
    <property type="protein sequence ID" value="KAJ8349135.1"/>
    <property type="molecule type" value="Genomic_DNA"/>
</dbReference>
<name>A0A9Q1F1H0_SYNKA</name>
<proteinExistence type="predicted"/>
<feature type="region of interest" description="Disordered" evidence="1">
    <location>
        <begin position="14"/>
        <end position="42"/>
    </location>
</feature>
<keyword evidence="3" id="KW-1185">Reference proteome</keyword>
<sequence length="168" mass="18891">MAAKAKLRKFKYDEASTTTNTSLEQSTTKVPKQRCTPPNQKHTEMDVATLKAEILTSLRTDICSAIREEMKRLCGHTTESSRTSPASIHGEPVAIYPDYMSSVAKARASFTDVRKLLRGQQGIRYGFFFPAKLRITHNNEDREFLDPDKAMDYVKRNIAPTGMTGETV</sequence>
<dbReference type="Proteomes" id="UP001152622">
    <property type="component" value="Chromosome 10"/>
</dbReference>
<comment type="caution">
    <text evidence="2">The sequence shown here is derived from an EMBL/GenBank/DDBJ whole genome shotgun (WGS) entry which is preliminary data.</text>
</comment>
<dbReference type="Gene3D" id="3.30.250.20">
    <property type="entry name" value="L1 transposable element, C-terminal domain"/>
    <property type="match status" value="1"/>
</dbReference>
<protein>
    <submittedName>
        <fullName evidence="2">Uncharacterized protein</fullName>
    </submittedName>
</protein>